<feature type="transmembrane region" description="Helical" evidence="5">
    <location>
        <begin position="161"/>
        <end position="181"/>
    </location>
</feature>
<name>A0A9D9NF96_9BACT</name>
<feature type="transmembrane region" description="Helical" evidence="5">
    <location>
        <begin position="357"/>
        <end position="381"/>
    </location>
</feature>
<evidence type="ECO:0000313" key="8">
    <source>
        <dbReference type="Proteomes" id="UP000823603"/>
    </source>
</evidence>
<sequence>MTAEQKKKYGYWQWRTLIVLMIGYALYYFVRKNFSVVMPALESELGITKVQLGLFLTLNGIIYGLSRFANGFLADRFSRRKLMASGLFLSAAANFFICFSPGMDSFMNVLDAEGKATVALVYIIGSVWVLNGYFQGMGVPPCMSLMAHWIRPEELATKQSIWNASHSIGAGLISVICAFILDHYGYGAWQLCFAVPASVAAVGAFVLLFALKDTPSSVGLPELDEEDGASAGNKSCGAEPEHGLSGSAFKKFIGGMVFRNPLIWILAVSNFCIYVVRFTILDWGATFLTQYKGMEISHAGSVVAASEIIGGIAGMLIAGWFTDRFMKSRAHRTCLFCTVGATISFFLFWRTPSDMNWMAAIFLCLSSFFVYGPQALLGIAASNQATKRACATANGILGIFGYASTTVSGLGFGYLAQHFGWNSVFLVSVIVGIAGSCVIALMWRAGADGYEKAEELLGRIKEEG</sequence>
<feature type="transmembrane region" description="Helical" evidence="5">
    <location>
        <begin position="333"/>
        <end position="351"/>
    </location>
</feature>
<comment type="subcellular location">
    <subcellularLocation>
        <location evidence="1">Endomembrane system</location>
        <topology evidence="1">Multi-pass membrane protein</topology>
    </subcellularLocation>
</comment>
<dbReference type="InterPro" id="IPR036259">
    <property type="entry name" value="MFS_trans_sf"/>
</dbReference>
<keyword evidence="4 5" id="KW-0472">Membrane</keyword>
<feature type="transmembrane region" description="Helical" evidence="5">
    <location>
        <begin position="261"/>
        <end position="280"/>
    </location>
</feature>
<evidence type="ECO:0000256" key="5">
    <source>
        <dbReference type="SAM" id="Phobius"/>
    </source>
</evidence>
<evidence type="ECO:0000256" key="3">
    <source>
        <dbReference type="ARBA" id="ARBA00022989"/>
    </source>
</evidence>
<comment type="caution">
    <text evidence="7">The sequence shown here is derived from an EMBL/GenBank/DDBJ whole genome shotgun (WGS) entry which is preliminary data.</text>
</comment>
<dbReference type="PANTHER" id="PTHR43826">
    <property type="entry name" value="GLUCOSE-6-PHOSPHATE EXCHANGER SLC37A4"/>
    <property type="match status" value="1"/>
</dbReference>
<proteinExistence type="predicted"/>
<keyword evidence="2 5" id="KW-0812">Transmembrane</keyword>
<evidence type="ECO:0000256" key="4">
    <source>
        <dbReference type="ARBA" id="ARBA00023136"/>
    </source>
</evidence>
<protein>
    <submittedName>
        <fullName evidence="7">MFS transporter</fullName>
    </submittedName>
</protein>
<dbReference type="AlphaFoldDB" id="A0A9D9NF96"/>
<dbReference type="EMBL" id="JADIMB010000104">
    <property type="protein sequence ID" value="MBO8471541.1"/>
    <property type="molecule type" value="Genomic_DNA"/>
</dbReference>
<dbReference type="Pfam" id="PF07690">
    <property type="entry name" value="MFS_1"/>
    <property type="match status" value="1"/>
</dbReference>
<dbReference type="PIRSF" id="PIRSF002808">
    <property type="entry name" value="Hexose_phosphate_transp"/>
    <property type="match status" value="1"/>
</dbReference>
<feature type="transmembrane region" description="Helical" evidence="5">
    <location>
        <begin position="300"/>
        <end position="321"/>
    </location>
</feature>
<dbReference type="PROSITE" id="PS50850">
    <property type="entry name" value="MFS"/>
    <property type="match status" value="1"/>
</dbReference>
<reference evidence="7" key="1">
    <citation type="submission" date="2020-10" db="EMBL/GenBank/DDBJ databases">
        <authorList>
            <person name="Gilroy R."/>
        </authorList>
    </citation>
    <scope>NUCLEOTIDE SEQUENCE</scope>
    <source>
        <strain evidence="7">B2-22910</strain>
    </source>
</reference>
<feature type="transmembrane region" description="Helical" evidence="5">
    <location>
        <begin position="50"/>
        <end position="70"/>
    </location>
</feature>
<dbReference type="InterPro" id="IPR020846">
    <property type="entry name" value="MFS_dom"/>
</dbReference>
<organism evidence="7 8">
    <name type="scientific">Candidatus Cryptobacteroides faecavium</name>
    <dbReference type="NCBI Taxonomy" id="2840762"/>
    <lineage>
        <taxon>Bacteria</taxon>
        <taxon>Pseudomonadati</taxon>
        <taxon>Bacteroidota</taxon>
        <taxon>Bacteroidia</taxon>
        <taxon>Bacteroidales</taxon>
        <taxon>Candidatus Cryptobacteroides</taxon>
    </lineage>
</organism>
<dbReference type="PANTHER" id="PTHR43826:SF3">
    <property type="entry name" value="GLUCOSE-6-PHOSPHATE EXCHANGER SLC37A4"/>
    <property type="match status" value="1"/>
</dbReference>
<dbReference type="InterPro" id="IPR000849">
    <property type="entry name" value="Sugar_P_transporter"/>
</dbReference>
<feature type="transmembrane region" description="Helical" evidence="5">
    <location>
        <begin position="115"/>
        <end position="134"/>
    </location>
</feature>
<dbReference type="GO" id="GO:0061513">
    <property type="term" value="F:glucose 6-phosphate:phosphate antiporter activity"/>
    <property type="evidence" value="ECO:0007669"/>
    <property type="project" value="TreeGrafter"/>
</dbReference>
<evidence type="ECO:0000259" key="6">
    <source>
        <dbReference type="PROSITE" id="PS50850"/>
    </source>
</evidence>
<feature type="domain" description="Major facilitator superfamily (MFS) profile" evidence="6">
    <location>
        <begin position="16"/>
        <end position="447"/>
    </location>
</feature>
<reference evidence="7" key="2">
    <citation type="journal article" date="2021" name="PeerJ">
        <title>Extensive microbial diversity within the chicken gut microbiome revealed by metagenomics and culture.</title>
        <authorList>
            <person name="Gilroy R."/>
            <person name="Ravi A."/>
            <person name="Getino M."/>
            <person name="Pursley I."/>
            <person name="Horton D.L."/>
            <person name="Alikhan N.F."/>
            <person name="Baker D."/>
            <person name="Gharbi K."/>
            <person name="Hall N."/>
            <person name="Watson M."/>
            <person name="Adriaenssens E.M."/>
            <person name="Foster-Nyarko E."/>
            <person name="Jarju S."/>
            <person name="Secka A."/>
            <person name="Antonio M."/>
            <person name="Oren A."/>
            <person name="Chaudhuri R.R."/>
            <person name="La Ragione R."/>
            <person name="Hildebrand F."/>
            <person name="Pallen M.J."/>
        </authorList>
    </citation>
    <scope>NUCLEOTIDE SEQUENCE</scope>
    <source>
        <strain evidence="7">B2-22910</strain>
    </source>
</reference>
<evidence type="ECO:0000256" key="1">
    <source>
        <dbReference type="ARBA" id="ARBA00004127"/>
    </source>
</evidence>
<feature type="transmembrane region" description="Helical" evidence="5">
    <location>
        <begin position="393"/>
        <end position="415"/>
    </location>
</feature>
<accession>A0A9D9NF96</accession>
<feature type="transmembrane region" description="Helical" evidence="5">
    <location>
        <begin position="82"/>
        <end position="103"/>
    </location>
</feature>
<feature type="transmembrane region" description="Helical" evidence="5">
    <location>
        <begin position="421"/>
        <end position="443"/>
    </location>
</feature>
<feature type="transmembrane region" description="Helical" evidence="5">
    <location>
        <begin position="12"/>
        <end position="30"/>
    </location>
</feature>
<keyword evidence="3 5" id="KW-1133">Transmembrane helix</keyword>
<dbReference type="Proteomes" id="UP000823603">
    <property type="component" value="Unassembled WGS sequence"/>
</dbReference>
<dbReference type="GO" id="GO:0005886">
    <property type="term" value="C:plasma membrane"/>
    <property type="evidence" value="ECO:0007669"/>
    <property type="project" value="TreeGrafter"/>
</dbReference>
<feature type="transmembrane region" description="Helical" evidence="5">
    <location>
        <begin position="187"/>
        <end position="211"/>
    </location>
</feature>
<dbReference type="Gene3D" id="1.20.1250.20">
    <property type="entry name" value="MFS general substrate transporter like domains"/>
    <property type="match status" value="2"/>
</dbReference>
<dbReference type="SUPFAM" id="SSF103473">
    <property type="entry name" value="MFS general substrate transporter"/>
    <property type="match status" value="1"/>
</dbReference>
<dbReference type="GO" id="GO:0035435">
    <property type="term" value="P:phosphate ion transmembrane transport"/>
    <property type="evidence" value="ECO:0007669"/>
    <property type="project" value="TreeGrafter"/>
</dbReference>
<dbReference type="InterPro" id="IPR011701">
    <property type="entry name" value="MFS"/>
</dbReference>
<gene>
    <name evidence="7" type="ORF">IAB82_07085</name>
</gene>
<evidence type="ECO:0000313" key="7">
    <source>
        <dbReference type="EMBL" id="MBO8471541.1"/>
    </source>
</evidence>
<dbReference type="InterPro" id="IPR051337">
    <property type="entry name" value="OPA_Antiporter"/>
</dbReference>
<dbReference type="GO" id="GO:0012505">
    <property type="term" value="C:endomembrane system"/>
    <property type="evidence" value="ECO:0007669"/>
    <property type="project" value="UniProtKB-SubCell"/>
</dbReference>
<evidence type="ECO:0000256" key="2">
    <source>
        <dbReference type="ARBA" id="ARBA00022692"/>
    </source>
</evidence>